<accession>A0A9X6NPQ2</accession>
<evidence type="ECO:0000313" key="3">
    <source>
        <dbReference type="Proteomes" id="UP000192578"/>
    </source>
</evidence>
<dbReference type="EMBL" id="MTYJ01000400">
    <property type="protein sequence ID" value="OWA54386.1"/>
    <property type="molecule type" value="Genomic_DNA"/>
</dbReference>
<organism evidence="2 3">
    <name type="scientific">Hypsibius exemplaris</name>
    <name type="common">Freshwater tardigrade</name>
    <dbReference type="NCBI Taxonomy" id="2072580"/>
    <lineage>
        <taxon>Eukaryota</taxon>
        <taxon>Metazoa</taxon>
        <taxon>Ecdysozoa</taxon>
        <taxon>Tardigrada</taxon>
        <taxon>Eutardigrada</taxon>
        <taxon>Parachela</taxon>
        <taxon>Hypsibioidea</taxon>
        <taxon>Hypsibiidae</taxon>
        <taxon>Hypsibius</taxon>
    </lineage>
</organism>
<comment type="caution">
    <text evidence="2">The sequence shown here is derived from an EMBL/GenBank/DDBJ whole genome shotgun (WGS) entry which is preliminary data.</text>
</comment>
<keyword evidence="3" id="KW-1185">Reference proteome</keyword>
<protein>
    <submittedName>
        <fullName evidence="2">Uncharacterized protein</fullName>
    </submittedName>
</protein>
<name>A0A9X6NPQ2_HYPEX</name>
<reference evidence="3" key="1">
    <citation type="submission" date="2017-01" db="EMBL/GenBank/DDBJ databases">
        <title>Comparative genomics of anhydrobiosis in the tardigrade Hypsibius dujardini.</title>
        <authorList>
            <person name="Yoshida Y."/>
            <person name="Koutsovoulos G."/>
            <person name="Laetsch D."/>
            <person name="Stevens L."/>
            <person name="Kumar S."/>
            <person name="Horikawa D."/>
            <person name="Ishino K."/>
            <person name="Komine S."/>
            <person name="Tomita M."/>
            <person name="Blaxter M."/>
            <person name="Arakawa K."/>
        </authorList>
    </citation>
    <scope>NUCLEOTIDE SEQUENCE [LARGE SCALE GENOMIC DNA]</scope>
    <source>
        <strain evidence="3">Z151</strain>
    </source>
</reference>
<dbReference type="PANTHER" id="PTHR46830:SF2">
    <property type="entry name" value="ALPHA-1,4-N-ACETYLGLUCOSAMINYLTRANSFERASE"/>
    <property type="match status" value="1"/>
</dbReference>
<evidence type="ECO:0000256" key="1">
    <source>
        <dbReference type="SAM" id="Phobius"/>
    </source>
</evidence>
<gene>
    <name evidence="2" type="ORF">BV898_18790</name>
</gene>
<feature type="transmembrane region" description="Helical" evidence="1">
    <location>
        <begin position="20"/>
        <end position="38"/>
    </location>
</feature>
<dbReference type="InterPro" id="IPR029044">
    <property type="entry name" value="Nucleotide-diphossugar_trans"/>
</dbReference>
<dbReference type="AlphaFoldDB" id="A0A9X6NPQ2"/>
<keyword evidence="1" id="KW-1133">Transmembrane helix</keyword>
<keyword evidence="1" id="KW-0472">Membrane</keyword>
<evidence type="ECO:0000313" key="2">
    <source>
        <dbReference type="EMBL" id="OWA54386.1"/>
    </source>
</evidence>
<dbReference type="SUPFAM" id="SSF53448">
    <property type="entry name" value="Nucleotide-diphospho-sugar transferases"/>
    <property type="match status" value="1"/>
</dbReference>
<dbReference type="OrthoDB" id="6150660at2759"/>
<dbReference type="PANTHER" id="PTHR46830">
    <property type="entry name" value="TRANSFERASE, PUTATIVE-RELATED"/>
    <property type="match status" value="1"/>
</dbReference>
<keyword evidence="1" id="KW-0812">Transmembrane</keyword>
<dbReference type="Proteomes" id="UP000192578">
    <property type="component" value="Unassembled WGS sequence"/>
</dbReference>
<sequence length="353" mass="41225">MARSSSFSLQNLLLNRNLRFAVSFCGLLATLWLLVFIYKRNALTESKIGSISSTLLQQQQQQQQQGYFKSRPAASQNPPDELFLHYVRFKPDDADGVTLRFLDYLSVMSAVQRLKPDQIYLHADMEPTGKYWEELSNRGWIKYVHRVKNFTLTGRIKQLAHIYHVSDKTKLDILVEYGGIAIDWDVYFVRGERIRTYLRDHSALTCYGDQDGYNLGLAGAWKTSRLLHAWRRSFQVIYSKDWNFNCGDVQKYVSEIFAEEVYVVDRVCNNPHPDYQLTEFFQQTGKIHWTDSVAIHTYHRLWKNYFVSSPEDLKKAPPSDYKELLLTIYENRTLPAEDVTFNDRVDPLAGIDF</sequence>
<proteinExistence type="predicted"/>